<evidence type="ECO:0000256" key="3">
    <source>
        <dbReference type="ARBA" id="ARBA00022980"/>
    </source>
</evidence>
<dbReference type="EMBL" id="GG663739">
    <property type="protein sequence ID" value="EEH56966.1"/>
    <property type="molecule type" value="Genomic_DNA"/>
</dbReference>
<reference evidence="8 9" key="1">
    <citation type="journal article" date="2009" name="Science">
        <title>Green evolution and dynamic adaptations revealed by genomes of the marine picoeukaryotes Micromonas.</title>
        <authorList>
            <person name="Worden A.Z."/>
            <person name="Lee J.H."/>
            <person name="Mock T."/>
            <person name="Rouze P."/>
            <person name="Simmons M.P."/>
            <person name="Aerts A.L."/>
            <person name="Allen A.E."/>
            <person name="Cuvelier M.L."/>
            <person name="Derelle E."/>
            <person name="Everett M.V."/>
            <person name="Foulon E."/>
            <person name="Grimwood J."/>
            <person name="Gundlach H."/>
            <person name="Henrissat B."/>
            <person name="Napoli C."/>
            <person name="McDonald S.M."/>
            <person name="Parker M.S."/>
            <person name="Rombauts S."/>
            <person name="Salamov A."/>
            <person name="Von Dassow P."/>
            <person name="Badger J.H."/>
            <person name="Coutinho P.M."/>
            <person name="Demir E."/>
            <person name="Dubchak I."/>
            <person name="Gentemann C."/>
            <person name="Eikrem W."/>
            <person name="Gready J.E."/>
            <person name="John U."/>
            <person name="Lanier W."/>
            <person name="Lindquist E.A."/>
            <person name="Lucas S."/>
            <person name="Mayer K.F."/>
            <person name="Moreau H."/>
            <person name="Not F."/>
            <person name="Otillar R."/>
            <person name="Panaud O."/>
            <person name="Pangilinan J."/>
            <person name="Paulsen I."/>
            <person name="Piegu B."/>
            <person name="Poliakov A."/>
            <person name="Robbens S."/>
            <person name="Schmutz J."/>
            <person name="Toulza E."/>
            <person name="Wyss T."/>
            <person name="Zelensky A."/>
            <person name="Zhou K."/>
            <person name="Armbrust E.V."/>
            <person name="Bhattacharya D."/>
            <person name="Goodenough U.W."/>
            <person name="Van de Peer Y."/>
            <person name="Grigoriev I.V."/>
        </authorList>
    </citation>
    <scope>NUCLEOTIDE SEQUENCE [LARGE SCALE GENOMIC DNA]</scope>
    <source>
        <strain evidence="8 9">CCMP1545</strain>
    </source>
</reference>
<dbReference type="Pfam" id="PF08293">
    <property type="entry name" value="MRP-S33"/>
    <property type="match status" value="1"/>
</dbReference>
<evidence type="ECO:0000313" key="8">
    <source>
        <dbReference type="EMBL" id="EEH56966.1"/>
    </source>
</evidence>
<evidence type="ECO:0000256" key="1">
    <source>
        <dbReference type="ARBA" id="ARBA00004173"/>
    </source>
</evidence>
<evidence type="ECO:0000256" key="2">
    <source>
        <dbReference type="ARBA" id="ARBA00008970"/>
    </source>
</evidence>
<organism evidence="9">
    <name type="scientific">Micromonas pusilla (strain CCMP1545)</name>
    <name type="common">Picoplanktonic green alga</name>
    <dbReference type="NCBI Taxonomy" id="564608"/>
    <lineage>
        <taxon>Eukaryota</taxon>
        <taxon>Viridiplantae</taxon>
        <taxon>Chlorophyta</taxon>
        <taxon>Mamiellophyceae</taxon>
        <taxon>Mamiellales</taxon>
        <taxon>Mamiellaceae</taxon>
        <taxon>Micromonas</taxon>
    </lineage>
</organism>
<proteinExistence type="inferred from homology"/>
<keyword evidence="5" id="KW-0687">Ribonucleoprotein</keyword>
<dbReference type="STRING" id="564608.C1MTL1"/>
<name>C1MTL1_MICPC</name>
<dbReference type="GO" id="GO:0005739">
    <property type="term" value="C:mitochondrion"/>
    <property type="evidence" value="ECO:0007669"/>
    <property type="project" value="UniProtKB-SubCell"/>
</dbReference>
<protein>
    <recommendedName>
        <fullName evidence="6">Small ribosomal subunit protein mS33</fullName>
    </recommendedName>
</protein>
<feature type="region of interest" description="Disordered" evidence="7">
    <location>
        <begin position="74"/>
        <end position="96"/>
    </location>
</feature>
<dbReference type="AlphaFoldDB" id="C1MTL1"/>
<dbReference type="OrthoDB" id="6495301at2759"/>
<dbReference type="Proteomes" id="UP000001876">
    <property type="component" value="Unassembled WGS sequence"/>
</dbReference>
<dbReference type="eggNOG" id="ENOG502SBEU">
    <property type="taxonomic scope" value="Eukaryota"/>
</dbReference>
<sequence>MSSALTRSQKVAAAAARIFGMHVGNGMRSGRKVLAKALAGPKMLEWYAEAYPIGVRQDPLYECPEAAFRADRVERLKRRGKVQPKKGEGKRSKKKK</sequence>
<comment type="subcellular location">
    <subcellularLocation>
        <location evidence="1">Mitochondrion</location>
    </subcellularLocation>
</comment>
<evidence type="ECO:0000256" key="4">
    <source>
        <dbReference type="ARBA" id="ARBA00023128"/>
    </source>
</evidence>
<keyword evidence="4" id="KW-0496">Mitochondrion</keyword>
<dbReference type="GeneID" id="9684319"/>
<evidence type="ECO:0000256" key="6">
    <source>
        <dbReference type="ARBA" id="ARBA00035132"/>
    </source>
</evidence>
<dbReference type="GO" id="GO:1990904">
    <property type="term" value="C:ribonucleoprotein complex"/>
    <property type="evidence" value="ECO:0007669"/>
    <property type="project" value="UniProtKB-KW"/>
</dbReference>
<keyword evidence="9" id="KW-1185">Reference proteome</keyword>
<feature type="compositionally biased region" description="Basic residues" evidence="7">
    <location>
        <begin position="75"/>
        <end position="84"/>
    </location>
</feature>
<dbReference type="PANTHER" id="PTHR13362">
    <property type="entry name" value="MITOCHONDRIAL RIBOSOMAL PROTEIN S33"/>
    <property type="match status" value="1"/>
</dbReference>
<accession>C1MTL1</accession>
<comment type="similarity">
    <text evidence="2">Belongs to the mitochondrion-specific ribosomal protein mS33 family.</text>
</comment>
<gene>
    <name evidence="8" type="ORF">MICPUCDRAFT_58111</name>
</gene>
<dbReference type="GO" id="GO:0005840">
    <property type="term" value="C:ribosome"/>
    <property type="evidence" value="ECO:0007669"/>
    <property type="project" value="UniProtKB-KW"/>
</dbReference>
<evidence type="ECO:0000256" key="5">
    <source>
        <dbReference type="ARBA" id="ARBA00023274"/>
    </source>
</evidence>
<dbReference type="KEGG" id="mpp:MICPUCDRAFT_58111"/>
<evidence type="ECO:0000256" key="7">
    <source>
        <dbReference type="SAM" id="MobiDB-lite"/>
    </source>
</evidence>
<dbReference type="RefSeq" id="XP_003058511.1">
    <property type="nucleotide sequence ID" value="XM_003058465.1"/>
</dbReference>
<keyword evidence="3" id="KW-0689">Ribosomal protein</keyword>
<evidence type="ECO:0000313" key="9">
    <source>
        <dbReference type="Proteomes" id="UP000001876"/>
    </source>
</evidence>
<dbReference type="InterPro" id="IPR013219">
    <property type="entry name" value="Ribosomal_mS33"/>
</dbReference>
<dbReference type="PANTHER" id="PTHR13362:SF2">
    <property type="entry name" value="SMALL RIBOSOMAL SUBUNIT PROTEIN MS33"/>
    <property type="match status" value="1"/>
</dbReference>